<proteinExistence type="predicted"/>
<comment type="subcellular location">
    <subcellularLocation>
        <location evidence="1">Membrane</location>
        <topology evidence="1">Multi-pass membrane protein</topology>
    </subcellularLocation>
</comment>
<keyword evidence="9" id="KW-1185">Reference proteome</keyword>
<name>A0A1H6TJV1_9BACT</name>
<evidence type="ECO:0000256" key="5">
    <source>
        <dbReference type="ARBA" id="ARBA00023136"/>
    </source>
</evidence>
<evidence type="ECO:0000256" key="3">
    <source>
        <dbReference type="ARBA" id="ARBA00022748"/>
    </source>
</evidence>
<evidence type="ECO:0000313" key="8">
    <source>
        <dbReference type="EMBL" id="SEI76032.1"/>
    </source>
</evidence>
<feature type="domain" description="Cytochrome c assembly protein" evidence="7">
    <location>
        <begin position="9"/>
        <end position="162"/>
    </location>
</feature>
<dbReference type="RefSeq" id="WP_090335079.1">
    <property type="nucleotide sequence ID" value="NZ_FNXY01000003.1"/>
</dbReference>
<gene>
    <name evidence="8" type="ORF">SAMN04487995_2069</name>
</gene>
<feature type="transmembrane region" description="Helical" evidence="6">
    <location>
        <begin position="82"/>
        <end position="99"/>
    </location>
</feature>
<organism evidence="8 9">
    <name type="scientific">Dyadobacter koreensis</name>
    <dbReference type="NCBI Taxonomy" id="408657"/>
    <lineage>
        <taxon>Bacteria</taxon>
        <taxon>Pseudomonadati</taxon>
        <taxon>Bacteroidota</taxon>
        <taxon>Cytophagia</taxon>
        <taxon>Cytophagales</taxon>
        <taxon>Spirosomataceae</taxon>
        <taxon>Dyadobacter</taxon>
    </lineage>
</organism>
<keyword evidence="3" id="KW-0201">Cytochrome c-type biogenesis</keyword>
<evidence type="ECO:0000313" key="9">
    <source>
        <dbReference type="Proteomes" id="UP000199532"/>
    </source>
</evidence>
<accession>A0A1H6TJV1</accession>
<dbReference type="GO" id="GO:0017004">
    <property type="term" value="P:cytochrome complex assembly"/>
    <property type="evidence" value="ECO:0007669"/>
    <property type="project" value="UniProtKB-KW"/>
</dbReference>
<dbReference type="GO" id="GO:0020037">
    <property type="term" value="F:heme binding"/>
    <property type="evidence" value="ECO:0007669"/>
    <property type="project" value="InterPro"/>
</dbReference>
<dbReference type="AlphaFoldDB" id="A0A1H6TJV1"/>
<dbReference type="GO" id="GO:0005886">
    <property type="term" value="C:plasma membrane"/>
    <property type="evidence" value="ECO:0007669"/>
    <property type="project" value="TreeGrafter"/>
</dbReference>
<feature type="transmembrane region" description="Helical" evidence="6">
    <location>
        <begin position="111"/>
        <end position="131"/>
    </location>
</feature>
<feature type="transmembrane region" description="Helical" evidence="6">
    <location>
        <begin position="143"/>
        <end position="160"/>
    </location>
</feature>
<keyword evidence="4 6" id="KW-1133">Transmembrane helix</keyword>
<feature type="transmembrane region" description="Helical" evidence="6">
    <location>
        <begin position="188"/>
        <end position="208"/>
    </location>
</feature>
<dbReference type="Pfam" id="PF01578">
    <property type="entry name" value="Cytochrom_C_asm"/>
    <property type="match status" value="1"/>
</dbReference>
<protein>
    <submittedName>
        <fullName evidence="8">Heme exporter protein C</fullName>
    </submittedName>
</protein>
<evidence type="ECO:0000259" key="7">
    <source>
        <dbReference type="Pfam" id="PF01578"/>
    </source>
</evidence>
<dbReference type="EMBL" id="FNXY01000003">
    <property type="protein sequence ID" value="SEI76032.1"/>
    <property type="molecule type" value="Genomic_DNA"/>
</dbReference>
<dbReference type="InterPro" id="IPR002541">
    <property type="entry name" value="Cyt_c_assembly"/>
</dbReference>
<keyword evidence="5 6" id="KW-0472">Membrane</keyword>
<keyword evidence="2 6" id="KW-0812">Transmembrane</keyword>
<feature type="transmembrane region" description="Helical" evidence="6">
    <location>
        <begin position="43"/>
        <end position="61"/>
    </location>
</feature>
<sequence length="232" mass="26757">MKKYWWKILCIFILFYVIIVGFMGPVPHQPILNESIRNTYFHVALWMSMTIMLFTSMVFSFKYLRSGLLDHDDKASEFAKGGLFFGILGCLTGSVWANYTWGDPWPNDPKLNGAAVGMLMYLAYMLLRSSFEDEQRKARISSVYNILAFAVFIPLIYILPRLTDSLHPGNGGNPAFSSYDMNNEMRKVFYPAIIGWTLMGVWLIELRVRVKRINRFLRERVANADTAAKVHQ</sequence>
<dbReference type="OrthoDB" id="9814290at2"/>
<dbReference type="Proteomes" id="UP000199532">
    <property type="component" value="Unassembled WGS sequence"/>
</dbReference>
<evidence type="ECO:0000256" key="1">
    <source>
        <dbReference type="ARBA" id="ARBA00004141"/>
    </source>
</evidence>
<feature type="transmembrane region" description="Helical" evidence="6">
    <location>
        <begin position="5"/>
        <end position="23"/>
    </location>
</feature>
<dbReference type="InterPro" id="IPR045062">
    <property type="entry name" value="Cyt_c_biogenesis_CcsA/CcmC"/>
</dbReference>
<evidence type="ECO:0000256" key="4">
    <source>
        <dbReference type="ARBA" id="ARBA00022989"/>
    </source>
</evidence>
<reference evidence="8 9" key="1">
    <citation type="submission" date="2016-10" db="EMBL/GenBank/DDBJ databases">
        <authorList>
            <person name="de Groot N.N."/>
        </authorList>
    </citation>
    <scope>NUCLEOTIDE SEQUENCE [LARGE SCALE GENOMIC DNA]</scope>
    <source>
        <strain evidence="8 9">DSM 19938</strain>
    </source>
</reference>
<evidence type="ECO:0000256" key="2">
    <source>
        <dbReference type="ARBA" id="ARBA00022692"/>
    </source>
</evidence>
<dbReference type="PANTHER" id="PTHR30071:SF1">
    <property type="entry name" value="CYTOCHROME B_B6 PROTEIN-RELATED"/>
    <property type="match status" value="1"/>
</dbReference>
<dbReference type="PANTHER" id="PTHR30071">
    <property type="entry name" value="HEME EXPORTER PROTEIN C"/>
    <property type="match status" value="1"/>
</dbReference>
<dbReference type="STRING" id="408657.SAMN04487995_2069"/>
<evidence type="ECO:0000256" key="6">
    <source>
        <dbReference type="SAM" id="Phobius"/>
    </source>
</evidence>